<dbReference type="GO" id="GO:0009252">
    <property type="term" value="P:peptidoglycan biosynthetic process"/>
    <property type="evidence" value="ECO:0007669"/>
    <property type="project" value="UniProtKB-UniRule"/>
</dbReference>
<dbReference type="GO" id="GO:0005886">
    <property type="term" value="C:plasma membrane"/>
    <property type="evidence" value="ECO:0007669"/>
    <property type="project" value="UniProtKB-SubCell"/>
</dbReference>
<evidence type="ECO:0000256" key="4">
    <source>
        <dbReference type="ARBA" id="ARBA00022679"/>
    </source>
</evidence>
<dbReference type="GO" id="GO:0051301">
    <property type="term" value="P:cell division"/>
    <property type="evidence" value="ECO:0007669"/>
    <property type="project" value="UniProtKB-KW"/>
</dbReference>
<feature type="binding site" evidence="10">
    <location>
        <position position="196"/>
    </location>
    <ligand>
        <name>UDP-N-acetyl-alpha-D-glucosamine</name>
        <dbReference type="ChEBI" id="CHEBI:57705"/>
    </ligand>
</feature>
<accession>A0A0B7MH21</accession>
<dbReference type="GO" id="GO:0051991">
    <property type="term" value="F:UDP-N-acetyl-D-glucosamine:N-acetylmuramoyl-L-alanyl-D-glutamyl-meso-2,6-diaminopimelyl-D-alanyl-D-alanine-diphosphoundecaprenol 4-beta-N-acetylglucosaminlytransferase activity"/>
    <property type="evidence" value="ECO:0007669"/>
    <property type="project" value="RHEA"/>
</dbReference>
<dbReference type="PANTHER" id="PTHR21015">
    <property type="entry name" value="UDP-N-ACETYLGLUCOSAMINE--N-ACETYLMURAMYL-(PENTAPEPTIDE) PYROPHOSPHORYL-UNDECAPRENOL N-ACETYLGLUCOSAMINE TRANSFERASE 1"/>
    <property type="match status" value="1"/>
</dbReference>
<sequence length="384" mass="41764">MRVLFTGGGTGGHLYPALAVADLLRELEPGCEIIFVGTGEGLEGKVVPGAGYPFRRIAAGKWPRNISFKAICDLTSLGKGYLQGLSLLKEVRPQAVFATGGYVSVPLGLAAASLKVPLFLHEQNSVPGMANKLLSRWAEVTFTTFLPEKGSFPLRAKLVHSGLPIRSKIFKADPLKSYKYFGLDPDTFTVLVTGGSRGARCINQVMLEVYQEICHGSAALPKLQVIHLTGVTEHRQFCQDMEHMGINTDDIGKLVIKPYLEEMEYALKVADLVISRAGAATLAEVTALGIPAILIPYPFATADHQYHNARYLERHGAAILIPEKELTPVKLLREIEKLAGDNDLRQKMSGQSRRIGRPEAGELIAGILRNAGKKSLCTFTDSET</sequence>
<keyword evidence="2 10" id="KW-0132">Cell division</keyword>
<comment type="pathway">
    <text evidence="10">Cell wall biogenesis; peptidoglycan biosynthesis.</text>
</comment>
<keyword evidence="5 10" id="KW-0133">Cell shape</keyword>
<dbReference type="SUPFAM" id="SSF53756">
    <property type="entry name" value="UDP-Glycosyltransferase/glycogen phosphorylase"/>
    <property type="match status" value="1"/>
</dbReference>
<dbReference type="GO" id="GO:0050511">
    <property type="term" value="F:undecaprenyldiphospho-muramoylpentapeptide beta-N-acetylglucosaminyltransferase activity"/>
    <property type="evidence" value="ECO:0007669"/>
    <property type="project" value="UniProtKB-UniRule"/>
</dbReference>
<keyword evidence="9 10" id="KW-0961">Cell wall biogenesis/degradation</keyword>
<dbReference type="Proteomes" id="UP000046155">
    <property type="component" value="Unassembled WGS sequence"/>
</dbReference>
<dbReference type="GO" id="GO:0005975">
    <property type="term" value="P:carbohydrate metabolic process"/>
    <property type="evidence" value="ECO:0007669"/>
    <property type="project" value="InterPro"/>
</dbReference>
<keyword evidence="14" id="KW-1185">Reference proteome</keyword>
<dbReference type="PANTHER" id="PTHR21015:SF22">
    <property type="entry name" value="GLYCOSYLTRANSFERASE"/>
    <property type="match status" value="1"/>
</dbReference>
<comment type="subcellular location">
    <subcellularLocation>
        <location evidence="10">Cell membrane</location>
        <topology evidence="10">Peripheral membrane protein</topology>
        <orientation evidence="10">Cytoplasmic side</orientation>
    </subcellularLocation>
</comment>
<dbReference type="RefSeq" id="WP_044665329.1">
    <property type="nucleotide sequence ID" value="NZ_CDRZ01000243.1"/>
</dbReference>
<evidence type="ECO:0000256" key="8">
    <source>
        <dbReference type="ARBA" id="ARBA00023306"/>
    </source>
</evidence>
<comment type="function">
    <text evidence="10">Cell wall formation. Catalyzes the transfer of a GlcNAc subunit on undecaprenyl-pyrophosphoryl-MurNAc-pentapeptide (lipid intermediate I) to form undecaprenyl-pyrophosphoryl-MurNAc-(pentapeptide)GlcNAc (lipid intermediate II).</text>
</comment>
<evidence type="ECO:0000256" key="1">
    <source>
        <dbReference type="ARBA" id="ARBA00022475"/>
    </source>
</evidence>
<evidence type="ECO:0000313" key="14">
    <source>
        <dbReference type="Proteomes" id="UP000046155"/>
    </source>
</evidence>
<dbReference type="InterPro" id="IPR007235">
    <property type="entry name" value="Glyco_trans_28_C"/>
</dbReference>
<dbReference type="EMBL" id="CDRZ01000243">
    <property type="protein sequence ID" value="CEO89360.1"/>
    <property type="molecule type" value="Genomic_DNA"/>
</dbReference>
<keyword evidence="6 10" id="KW-0573">Peptidoglycan synthesis</keyword>
<dbReference type="UniPathway" id="UPA00219"/>
<dbReference type="NCBIfam" id="TIGR01133">
    <property type="entry name" value="murG"/>
    <property type="match status" value="1"/>
</dbReference>
<dbReference type="CDD" id="cd03785">
    <property type="entry name" value="GT28_MurG"/>
    <property type="match status" value="1"/>
</dbReference>
<comment type="caution">
    <text evidence="10">Lacks conserved residue(s) required for the propagation of feature annotation.</text>
</comment>
<feature type="binding site" evidence="10">
    <location>
        <position position="305"/>
    </location>
    <ligand>
        <name>UDP-N-acetyl-alpha-D-glucosamine</name>
        <dbReference type="ChEBI" id="CHEBI:57705"/>
    </ligand>
</feature>
<feature type="domain" description="Glycosyl transferase family 28 C-terminal" evidence="12">
    <location>
        <begin position="189"/>
        <end position="351"/>
    </location>
</feature>
<keyword evidence="8 10" id="KW-0131">Cell cycle</keyword>
<dbReference type="Gene3D" id="3.40.50.2000">
    <property type="entry name" value="Glycogen Phosphorylase B"/>
    <property type="match status" value="2"/>
</dbReference>
<feature type="binding site" evidence="10">
    <location>
        <position position="166"/>
    </location>
    <ligand>
        <name>UDP-N-acetyl-alpha-D-glucosamine</name>
        <dbReference type="ChEBI" id="CHEBI:57705"/>
    </ligand>
</feature>
<evidence type="ECO:0000259" key="11">
    <source>
        <dbReference type="Pfam" id="PF03033"/>
    </source>
</evidence>
<keyword evidence="1 10" id="KW-1003">Cell membrane</keyword>
<keyword evidence="7 10" id="KW-0472">Membrane</keyword>
<name>A0A0B7MH21_9FIRM</name>
<dbReference type="InterPro" id="IPR006009">
    <property type="entry name" value="GlcNAc_MurG"/>
</dbReference>
<dbReference type="GO" id="GO:0071555">
    <property type="term" value="P:cell wall organization"/>
    <property type="evidence" value="ECO:0007669"/>
    <property type="project" value="UniProtKB-KW"/>
</dbReference>
<dbReference type="GO" id="GO:0008360">
    <property type="term" value="P:regulation of cell shape"/>
    <property type="evidence" value="ECO:0007669"/>
    <property type="project" value="UniProtKB-KW"/>
</dbReference>
<keyword evidence="3 10" id="KW-0328">Glycosyltransferase</keyword>
<proteinExistence type="inferred from homology"/>
<feature type="domain" description="Glycosyltransferase family 28 N-terminal" evidence="11">
    <location>
        <begin position="3"/>
        <end position="141"/>
    </location>
</feature>
<dbReference type="EC" id="2.4.1.227" evidence="10"/>
<protein>
    <recommendedName>
        <fullName evidence="10">UDP-N-acetylglucosamine--N-acetylmuramyl-(pentapeptide) pyrophosphoryl-undecaprenol N-acetylglucosamine transferase</fullName>
        <ecNumber evidence="10">2.4.1.227</ecNumber>
    </recommendedName>
    <alternativeName>
        <fullName evidence="10">Undecaprenyl-PP-MurNAc-pentapeptide-UDPGlcNAc GlcNAc transferase</fullName>
    </alternativeName>
</protein>
<dbReference type="OrthoDB" id="9808936at2"/>
<dbReference type="InterPro" id="IPR004276">
    <property type="entry name" value="GlycoTrans_28_N"/>
</dbReference>
<evidence type="ECO:0000313" key="13">
    <source>
        <dbReference type="EMBL" id="CEO89360.1"/>
    </source>
</evidence>
<dbReference type="Pfam" id="PF03033">
    <property type="entry name" value="Glyco_transf_28"/>
    <property type="match status" value="1"/>
</dbReference>
<evidence type="ECO:0000259" key="12">
    <source>
        <dbReference type="Pfam" id="PF04101"/>
    </source>
</evidence>
<evidence type="ECO:0000256" key="5">
    <source>
        <dbReference type="ARBA" id="ARBA00022960"/>
    </source>
</evidence>
<evidence type="ECO:0000256" key="2">
    <source>
        <dbReference type="ARBA" id="ARBA00022618"/>
    </source>
</evidence>
<keyword evidence="4 10" id="KW-0808">Transferase</keyword>
<comment type="similarity">
    <text evidence="10">Belongs to the glycosyltransferase 28 family. MurG subfamily.</text>
</comment>
<evidence type="ECO:0000256" key="10">
    <source>
        <dbReference type="HAMAP-Rule" id="MF_00033"/>
    </source>
</evidence>
<evidence type="ECO:0000256" key="3">
    <source>
        <dbReference type="ARBA" id="ARBA00022676"/>
    </source>
</evidence>
<feature type="binding site" evidence="10">
    <location>
        <position position="124"/>
    </location>
    <ligand>
        <name>UDP-N-acetyl-alpha-D-glucosamine</name>
        <dbReference type="ChEBI" id="CHEBI:57705"/>
    </ligand>
</feature>
<evidence type="ECO:0000256" key="6">
    <source>
        <dbReference type="ARBA" id="ARBA00022984"/>
    </source>
</evidence>
<dbReference type="HAMAP" id="MF_00033">
    <property type="entry name" value="MurG"/>
    <property type="match status" value="1"/>
</dbReference>
<feature type="binding site" evidence="10">
    <location>
        <begin position="10"/>
        <end position="12"/>
    </location>
    <ligand>
        <name>UDP-N-acetyl-alpha-D-glucosamine</name>
        <dbReference type="ChEBI" id="CHEBI:57705"/>
    </ligand>
</feature>
<evidence type="ECO:0000256" key="7">
    <source>
        <dbReference type="ARBA" id="ARBA00023136"/>
    </source>
</evidence>
<dbReference type="AlphaFoldDB" id="A0A0B7MH21"/>
<comment type="catalytic activity">
    <reaction evidence="10">
        <text>di-trans,octa-cis-undecaprenyl diphospho-N-acetyl-alpha-D-muramoyl-L-alanyl-D-glutamyl-meso-2,6-diaminopimeloyl-D-alanyl-D-alanine + UDP-N-acetyl-alpha-D-glucosamine = di-trans,octa-cis-undecaprenyl diphospho-[N-acetyl-alpha-D-glucosaminyl-(1-&gt;4)]-N-acetyl-alpha-D-muramoyl-L-alanyl-D-glutamyl-meso-2,6-diaminopimeloyl-D-alanyl-D-alanine + UDP + H(+)</text>
        <dbReference type="Rhea" id="RHEA:31227"/>
        <dbReference type="ChEBI" id="CHEBI:15378"/>
        <dbReference type="ChEBI" id="CHEBI:57705"/>
        <dbReference type="ChEBI" id="CHEBI:58223"/>
        <dbReference type="ChEBI" id="CHEBI:61387"/>
        <dbReference type="ChEBI" id="CHEBI:61388"/>
        <dbReference type="EC" id="2.4.1.227"/>
    </reaction>
</comment>
<reference evidence="14" key="1">
    <citation type="submission" date="2015-01" db="EMBL/GenBank/DDBJ databases">
        <authorList>
            <person name="Manzoor Shahid"/>
            <person name="Zubair Saima"/>
        </authorList>
    </citation>
    <scope>NUCLEOTIDE SEQUENCE [LARGE SCALE GENOMIC DNA]</scope>
    <source>
        <strain evidence="14">Sp3</strain>
    </source>
</reference>
<gene>
    <name evidence="10 13" type="primary">murG</name>
    <name evidence="13" type="ORF">SSCH_460010</name>
</gene>
<organism evidence="13 14">
    <name type="scientific">Syntrophaceticus schinkii</name>
    <dbReference type="NCBI Taxonomy" id="499207"/>
    <lineage>
        <taxon>Bacteria</taxon>
        <taxon>Bacillati</taxon>
        <taxon>Bacillota</taxon>
        <taxon>Clostridia</taxon>
        <taxon>Thermoanaerobacterales</taxon>
        <taxon>Thermoanaerobacterales Family III. Incertae Sedis</taxon>
        <taxon>Syntrophaceticus</taxon>
    </lineage>
</organism>
<dbReference type="Pfam" id="PF04101">
    <property type="entry name" value="Glyco_tran_28_C"/>
    <property type="match status" value="1"/>
</dbReference>
<evidence type="ECO:0000256" key="9">
    <source>
        <dbReference type="ARBA" id="ARBA00023316"/>
    </source>
</evidence>